<keyword evidence="2" id="KW-0472">Membrane</keyword>
<dbReference type="AlphaFoldDB" id="A0A218VUX8"/>
<dbReference type="PANTHER" id="PTHR33538">
    <property type="entry name" value="PROTEIN GAMETE EXPRESSED 1"/>
    <property type="match status" value="1"/>
</dbReference>
<reference evidence="5" key="1">
    <citation type="journal article" date="2017" name="Plant J.">
        <title>The pomegranate (Punica granatum L.) genome and the genomics of punicalagin biosynthesis.</title>
        <authorList>
            <person name="Qin G."/>
            <person name="Xu C."/>
            <person name="Ming R."/>
            <person name="Tang H."/>
            <person name="Guyot R."/>
            <person name="Kramer E.M."/>
            <person name="Hu Y."/>
            <person name="Yi X."/>
            <person name="Qi Y."/>
            <person name="Xu X."/>
            <person name="Gao Z."/>
            <person name="Pan H."/>
            <person name="Jian J."/>
            <person name="Tian Y."/>
            <person name="Yue Z."/>
            <person name="Xu Y."/>
        </authorList>
    </citation>
    <scope>NUCLEOTIDE SEQUENCE [LARGE SCALE GENOMIC DNA]</scope>
    <source>
        <strain evidence="5">cv. Dabenzi</strain>
    </source>
</reference>
<feature type="transmembrane region" description="Helical" evidence="2">
    <location>
        <begin position="426"/>
        <end position="443"/>
    </location>
</feature>
<reference evidence="7" key="4">
    <citation type="submission" date="2025-04" db="UniProtKB">
        <authorList>
            <consortium name="RefSeq"/>
        </authorList>
    </citation>
    <scope>IDENTIFICATION</scope>
    <source>
        <tissue evidence="7">Leaf</tissue>
    </source>
</reference>
<evidence type="ECO:0000313" key="5">
    <source>
        <dbReference type="Proteomes" id="UP000197138"/>
    </source>
</evidence>
<evidence type="ECO:0000313" key="4">
    <source>
        <dbReference type="EMBL" id="OWM63880.1"/>
    </source>
</evidence>
<dbReference type="RefSeq" id="XP_031403907.1">
    <property type="nucleotide sequence ID" value="XM_031548047.1"/>
</dbReference>
<evidence type="ECO:0000256" key="3">
    <source>
        <dbReference type="SAM" id="SignalP"/>
    </source>
</evidence>
<feature type="transmembrane region" description="Helical" evidence="2">
    <location>
        <begin position="455"/>
        <end position="474"/>
    </location>
</feature>
<dbReference type="GeneID" id="116213200"/>
<reference evidence="6" key="3">
    <citation type="journal article" date="2020" name="Plant Biotechnol. J.">
        <title>The pomegranate (Punica granatum L.) draft genome dissects genetic divergence between soft- and hard-seeded cultivars.</title>
        <authorList>
            <person name="Luo X."/>
            <person name="Li H."/>
            <person name="Wu Z."/>
            <person name="Yao W."/>
            <person name="Zhao P."/>
            <person name="Cao D."/>
            <person name="Yu H."/>
            <person name="Li K."/>
            <person name="Poudel K."/>
            <person name="Zhao D."/>
            <person name="Zhang F."/>
            <person name="Xia X."/>
            <person name="Chen L."/>
            <person name="Wang Q."/>
            <person name="Jing D."/>
            <person name="Cao S."/>
        </authorList>
    </citation>
    <scope>NUCLEOTIDE SEQUENCE [LARGE SCALE GENOMIC DNA]</scope>
</reference>
<dbReference type="Proteomes" id="UP000197138">
    <property type="component" value="Unassembled WGS sequence"/>
</dbReference>
<evidence type="ECO:0000313" key="6">
    <source>
        <dbReference type="Proteomes" id="UP000515151"/>
    </source>
</evidence>
<proteinExistence type="predicted"/>
<dbReference type="OrthoDB" id="377549at2759"/>
<evidence type="ECO:0000256" key="1">
    <source>
        <dbReference type="SAM" id="Coils"/>
    </source>
</evidence>
<protein>
    <submittedName>
        <fullName evidence="7">Protein GAMETE EXPRESSED 1 isoform X1</fullName>
    </submittedName>
</protein>
<keyword evidence="1" id="KW-0175">Coiled coil</keyword>
<keyword evidence="3" id="KW-0732">Signal</keyword>
<reference evidence="4" key="2">
    <citation type="submission" date="2017-06" db="EMBL/GenBank/DDBJ databases">
        <title>The pomegranate genome and the genomics of punicalagin biosynthesis.</title>
        <authorList>
            <person name="Xu C."/>
        </authorList>
    </citation>
    <scope>NUCLEOTIDE SEQUENCE [LARGE SCALE GENOMIC DNA]</scope>
    <source>
        <tissue evidence="4">Fresh leaf</tissue>
    </source>
</reference>
<keyword evidence="2" id="KW-1133">Transmembrane helix</keyword>
<feature type="signal peptide" evidence="3">
    <location>
        <begin position="1"/>
        <end position="23"/>
    </location>
</feature>
<dbReference type="Proteomes" id="UP000515151">
    <property type="component" value="Chromosome 7"/>
</dbReference>
<dbReference type="EMBL" id="MTKT01005880">
    <property type="protein sequence ID" value="OWM63880.1"/>
    <property type="molecule type" value="Genomic_DNA"/>
</dbReference>
<keyword evidence="6" id="KW-1185">Reference proteome</keyword>
<name>A0A218VUX8_PUNGR</name>
<gene>
    <name evidence="7" type="primary">LOC116213200</name>
    <name evidence="4" type="ORF">CDL15_Pgr006142</name>
</gene>
<dbReference type="PANTHER" id="PTHR33538:SF2">
    <property type="entry name" value="PROTEIN GAMETE EXPRESSED 1"/>
    <property type="match status" value="1"/>
</dbReference>
<keyword evidence="2" id="KW-0812">Transmembrane</keyword>
<dbReference type="InterPro" id="IPR040346">
    <property type="entry name" value="GEX1/Brambleberry"/>
</dbReference>
<organism evidence="4 5">
    <name type="scientific">Punica granatum</name>
    <name type="common">Pomegranate</name>
    <dbReference type="NCBI Taxonomy" id="22663"/>
    <lineage>
        <taxon>Eukaryota</taxon>
        <taxon>Viridiplantae</taxon>
        <taxon>Streptophyta</taxon>
        <taxon>Embryophyta</taxon>
        <taxon>Tracheophyta</taxon>
        <taxon>Spermatophyta</taxon>
        <taxon>Magnoliopsida</taxon>
        <taxon>eudicotyledons</taxon>
        <taxon>Gunneridae</taxon>
        <taxon>Pentapetalae</taxon>
        <taxon>rosids</taxon>
        <taxon>malvids</taxon>
        <taxon>Myrtales</taxon>
        <taxon>Lythraceae</taxon>
        <taxon>Punica</taxon>
    </lineage>
</organism>
<sequence>MGYGRGVQVFIMILTLLPLNSEAWGWFGSSDRGTPSGDSPDTNGMVAVFSMEQGLNNPKVAEMMENAQRKLMTPNSCWQNAYRNLFDGCSKILAAEEKRSRFAWHLSDCFQRDSGRSPFPHCDERSSTTDCRKKLDQSEGMVFLEFYLETNSICHQLQANAFKQETERLVNDLKTSAEYAEGKLDGILERSDSLSRSSKELQDSLASIDLRTLQLSKASKNVEEHVATIWNHAQALYEQSQGIAATQSELQEGQSRMNEQLEEEMTKISDSYSRLGRGIENLRIEALDIENEIAKLRDNMFSKMDTLQGKADDIGNMAGASLEKQRQLLEGQSNALEGLQFLTEFQSKALAESRSTLQRLTEYSSSQQQQLLKGQNEIHQVHDRLVEKSNSILAAQVDFESKQATMFAALDKLFALHNAMLLESRLIKAFFMYSLSIFIIYMFTSTKQTYNVRPWLYIGLCITFFIEVLVLRFTRLDIEQQAKILTFFRYLFAFLAAAQLLHAIFTHRDYEVLNHQILLNLMEKVNYMQSEDKLSWETDSDVDWSSWIDSELPDEVESSEDPNYEVSTDVGESSLTTYVRKEYNLRKRLHG</sequence>
<evidence type="ECO:0000313" key="7">
    <source>
        <dbReference type="RefSeq" id="XP_031403907.1"/>
    </source>
</evidence>
<feature type="transmembrane region" description="Helical" evidence="2">
    <location>
        <begin position="486"/>
        <end position="505"/>
    </location>
</feature>
<accession>A0A218VUX8</accession>
<evidence type="ECO:0000256" key="2">
    <source>
        <dbReference type="SAM" id="Phobius"/>
    </source>
</evidence>
<feature type="chain" id="PRO_5044568808" evidence="3">
    <location>
        <begin position="24"/>
        <end position="591"/>
    </location>
</feature>
<feature type="coiled-coil region" evidence="1">
    <location>
        <begin position="243"/>
        <end position="299"/>
    </location>
</feature>